<dbReference type="Proteomes" id="UP000570595">
    <property type="component" value="Unassembled WGS sequence"/>
</dbReference>
<feature type="region of interest" description="Disordered" evidence="1">
    <location>
        <begin position="177"/>
        <end position="270"/>
    </location>
</feature>
<dbReference type="EMBL" id="JABANN010000013">
    <property type="protein sequence ID" value="KAF4675562.1"/>
    <property type="molecule type" value="Genomic_DNA"/>
</dbReference>
<sequence length="556" mass="60993">MPTVSSQFLNFTGSATLAIIATRLWLHSTALLYTVRRPCALTSGPKRGHGTKDPLEQRWRSPGRGATPTGGDAVAGFPPAGIYRNKRFGIVVEIKGIDNCTFTFNTVEFTLPYSRMAFDESEGTFKCYIPNEDEEIHHLGRALRHKIGLKGREPLKPSHVRLCHSVEDGRTWMKFPSGPVPLERRKPLPSLRSGKFGIQQPRDDGIMRTSGDEVDRAVRPRSPSQTDLEDRKRAKRALDDSRETVLGRAEMKEPPRKRSGGTEIPRDITAHGSVRRPELSYMGYATGNPLDILAIASLSTSAESYKEGSSHSVGIVNQPIPGQSVGVPARPVRPNPAVAPHEAPVDVPSMEAVATSAGREEAGGGRVSGTEMGVLGDENRRRSGQGQKLAYVSPNRAVELSQNPNGMAKTVRGMTWNLPNYSENNGRTTSRWPIGRRARRARDPRFSSLQHPQAKEGYLDCGEDSGMDLLASETGFHESNSDHAEHSSLINIGNETRQATMGAEVDSIYAASSGGERWTDRVASDSVSSEDEFYFEDLLKWFEDSTPDGPSDFDKI</sequence>
<comment type="caution">
    <text evidence="2">The sequence shown here is derived from an EMBL/GenBank/DDBJ whole genome shotgun (WGS) entry which is preliminary data.</text>
</comment>
<name>A0A7J6MEA4_PEROL</name>
<feature type="compositionally biased region" description="Basic and acidic residues" evidence="1">
    <location>
        <begin position="228"/>
        <end position="256"/>
    </location>
</feature>
<reference evidence="4 5" key="1">
    <citation type="submission" date="2020-04" db="EMBL/GenBank/DDBJ databases">
        <title>Perkinsus olseni comparative genomics.</title>
        <authorList>
            <person name="Bogema D.R."/>
        </authorList>
    </citation>
    <scope>NUCLEOTIDE SEQUENCE [LARGE SCALE GENOMIC DNA]</scope>
    <source>
        <strain evidence="2">ATCC PRA-179</strain>
        <strain evidence="3">ATCC PRA-31</strain>
    </source>
</reference>
<evidence type="ECO:0000313" key="4">
    <source>
        <dbReference type="Proteomes" id="UP000570595"/>
    </source>
</evidence>
<evidence type="ECO:0000313" key="5">
    <source>
        <dbReference type="Proteomes" id="UP000572268"/>
    </source>
</evidence>
<proteinExistence type="predicted"/>
<dbReference type="OrthoDB" id="10465309at2759"/>
<evidence type="ECO:0000256" key="1">
    <source>
        <dbReference type="SAM" id="MobiDB-lite"/>
    </source>
</evidence>
<dbReference type="AlphaFoldDB" id="A0A7J6MEA4"/>
<gene>
    <name evidence="3" type="ORF">FOL46_001089</name>
    <name evidence="2" type="ORF">FOZ61_002483</name>
</gene>
<accession>A0A7J6MEA4</accession>
<dbReference type="Proteomes" id="UP000572268">
    <property type="component" value="Unassembled WGS sequence"/>
</dbReference>
<feature type="region of interest" description="Disordered" evidence="1">
    <location>
        <begin position="43"/>
        <end position="71"/>
    </location>
</feature>
<feature type="region of interest" description="Disordered" evidence="1">
    <location>
        <begin position="357"/>
        <end position="386"/>
    </location>
</feature>
<evidence type="ECO:0000313" key="3">
    <source>
        <dbReference type="EMBL" id="KAF4675562.1"/>
    </source>
</evidence>
<dbReference type="EMBL" id="JABAHT010000017">
    <property type="protein sequence ID" value="KAF4669922.1"/>
    <property type="molecule type" value="Genomic_DNA"/>
</dbReference>
<feature type="compositionally biased region" description="Basic and acidic residues" evidence="1">
    <location>
        <begin position="201"/>
        <end position="218"/>
    </location>
</feature>
<evidence type="ECO:0000313" key="2">
    <source>
        <dbReference type="EMBL" id="KAF4669922.1"/>
    </source>
</evidence>
<organism evidence="2 4">
    <name type="scientific">Perkinsus olseni</name>
    <name type="common">Perkinsus atlanticus</name>
    <dbReference type="NCBI Taxonomy" id="32597"/>
    <lineage>
        <taxon>Eukaryota</taxon>
        <taxon>Sar</taxon>
        <taxon>Alveolata</taxon>
        <taxon>Perkinsozoa</taxon>
        <taxon>Perkinsea</taxon>
        <taxon>Perkinsida</taxon>
        <taxon>Perkinsidae</taxon>
        <taxon>Perkinsus</taxon>
    </lineage>
</organism>
<protein>
    <submittedName>
        <fullName evidence="2">Uncharacterized protein</fullName>
    </submittedName>
</protein>
<feature type="compositionally biased region" description="Basic and acidic residues" evidence="1">
    <location>
        <begin position="50"/>
        <end position="59"/>
    </location>
</feature>